<dbReference type="EMBL" id="GBXM01018384">
    <property type="protein sequence ID" value="JAH90193.1"/>
    <property type="molecule type" value="Transcribed_RNA"/>
</dbReference>
<reference evidence="1" key="1">
    <citation type="submission" date="2014-11" db="EMBL/GenBank/DDBJ databases">
        <authorList>
            <person name="Amaro Gonzalez C."/>
        </authorList>
    </citation>
    <scope>NUCLEOTIDE SEQUENCE</scope>
</reference>
<sequence>MTCICHLQHCRMGEDHPACKACWKSSCFAYSILSFFFRHGLQMTPVVTSVCSTYLYNKIH</sequence>
<accession>A0A0E9WL31</accession>
<reference evidence="1" key="2">
    <citation type="journal article" date="2015" name="Fish Shellfish Immunol.">
        <title>Early steps in the European eel (Anguilla anguilla)-Vibrio vulnificus interaction in the gills: Role of the RtxA13 toxin.</title>
        <authorList>
            <person name="Callol A."/>
            <person name="Pajuelo D."/>
            <person name="Ebbesson L."/>
            <person name="Teles M."/>
            <person name="MacKenzie S."/>
            <person name="Amaro C."/>
        </authorList>
    </citation>
    <scope>NUCLEOTIDE SEQUENCE</scope>
</reference>
<evidence type="ECO:0000313" key="1">
    <source>
        <dbReference type="EMBL" id="JAH90193.1"/>
    </source>
</evidence>
<protein>
    <submittedName>
        <fullName evidence="1">Uncharacterized protein</fullName>
    </submittedName>
</protein>
<proteinExistence type="predicted"/>
<dbReference type="AlphaFoldDB" id="A0A0E9WL31"/>
<organism evidence="1">
    <name type="scientific">Anguilla anguilla</name>
    <name type="common">European freshwater eel</name>
    <name type="synonym">Muraena anguilla</name>
    <dbReference type="NCBI Taxonomy" id="7936"/>
    <lineage>
        <taxon>Eukaryota</taxon>
        <taxon>Metazoa</taxon>
        <taxon>Chordata</taxon>
        <taxon>Craniata</taxon>
        <taxon>Vertebrata</taxon>
        <taxon>Euteleostomi</taxon>
        <taxon>Actinopterygii</taxon>
        <taxon>Neopterygii</taxon>
        <taxon>Teleostei</taxon>
        <taxon>Anguilliformes</taxon>
        <taxon>Anguillidae</taxon>
        <taxon>Anguilla</taxon>
    </lineage>
</organism>
<name>A0A0E9WL31_ANGAN</name>